<evidence type="ECO:0000259" key="9">
    <source>
        <dbReference type="Pfam" id="PF12704"/>
    </source>
</evidence>
<gene>
    <name evidence="10" type="ORF">RM573_15865</name>
</gene>
<proteinExistence type="inferred from homology"/>
<evidence type="ECO:0000259" key="8">
    <source>
        <dbReference type="Pfam" id="PF02687"/>
    </source>
</evidence>
<protein>
    <submittedName>
        <fullName evidence="10">FtsX-like permease family protein</fullName>
    </submittedName>
</protein>
<feature type="transmembrane region" description="Helical" evidence="7">
    <location>
        <begin position="422"/>
        <end position="445"/>
    </location>
</feature>
<dbReference type="InterPro" id="IPR050250">
    <property type="entry name" value="Macrolide_Exporter_MacB"/>
</dbReference>
<feature type="transmembrane region" description="Helical" evidence="7">
    <location>
        <begin position="682"/>
        <end position="707"/>
    </location>
</feature>
<evidence type="ECO:0000256" key="4">
    <source>
        <dbReference type="ARBA" id="ARBA00022989"/>
    </source>
</evidence>
<keyword evidence="3 7" id="KW-0812">Transmembrane</keyword>
<keyword evidence="4 7" id="KW-1133">Transmembrane helix</keyword>
<accession>A0ABU3A4G9</accession>
<evidence type="ECO:0000256" key="2">
    <source>
        <dbReference type="ARBA" id="ARBA00022475"/>
    </source>
</evidence>
<dbReference type="PANTHER" id="PTHR30572">
    <property type="entry name" value="MEMBRANE COMPONENT OF TRANSPORTER-RELATED"/>
    <property type="match status" value="1"/>
</dbReference>
<keyword evidence="11" id="KW-1185">Reference proteome</keyword>
<dbReference type="Pfam" id="PF02687">
    <property type="entry name" value="FtsX"/>
    <property type="match status" value="2"/>
</dbReference>
<feature type="transmembrane region" description="Helical" evidence="7">
    <location>
        <begin position="768"/>
        <end position="790"/>
    </location>
</feature>
<evidence type="ECO:0000256" key="1">
    <source>
        <dbReference type="ARBA" id="ARBA00004651"/>
    </source>
</evidence>
<feature type="transmembrane region" description="Helical" evidence="7">
    <location>
        <begin position="322"/>
        <end position="345"/>
    </location>
</feature>
<keyword evidence="5 7" id="KW-0472">Membrane</keyword>
<dbReference type="PANTHER" id="PTHR30572:SF4">
    <property type="entry name" value="ABC TRANSPORTER PERMEASE YTRF"/>
    <property type="match status" value="1"/>
</dbReference>
<feature type="transmembrane region" description="Helical" evidence="7">
    <location>
        <begin position="270"/>
        <end position="295"/>
    </location>
</feature>
<evidence type="ECO:0000256" key="5">
    <source>
        <dbReference type="ARBA" id="ARBA00023136"/>
    </source>
</evidence>
<feature type="domain" description="MacB-like periplasmic core" evidence="9">
    <location>
        <begin position="69"/>
        <end position="232"/>
    </location>
</feature>
<comment type="caution">
    <text evidence="10">The sequence shown here is derived from an EMBL/GenBank/DDBJ whole genome shotgun (WGS) entry which is preliminary data.</text>
</comment>
<comment type="similarity">
    <text evidence="6">Belongs to the ABC-4 integral membrane protein family.</text>
</comment>
<feature type="domain" description="MacB-like periplasmic core" evidence="9">
    <location>
        <begin position="429"/>
        <end position="626"/>
    </location>
</feature>
<name>A0ABU3A4G9_9GAMM</name>
<dbReference type="InterPro" id="IPR025857">
    <property type="entry name" value="MacB_PCD"/>
</dbReference>
<evidence type="ECO:0000313" key="11">
    <source>
        <dbReference type="Proteomes" id="UP001266357"/>
    </source>
</evidence>
<evidence type="ECO:0000256" key="6">
    <source>
        <dbReference type="ARBA" id="ARBA00038076"/>
    </source>
</evidence>
<evidence type="ECO:0000313" key="10">
    <source>
        <dbReference type="EMBL" id="MDT0605081.1"/>
    </source>
</evidence>
<feature type="transmembrane region" description="Helical" evidence="7">
    <location>
        <begin position="20"/>
        <end position="43"/>
    </location>
</feature>
<dbReference type="Proteomes" id="UP001266357">
    <property type="component" value="Unassembled WGS sequence"/>
</dbReference>
<feature type="transmembrane region" description="Helical" evidence="7">
    <location>
        <begin position="738"/>
        <end position="756"/>
    </location>
</feature>
<dbReference type="Pfam" id="PF12704">
    <property type="entry name" value="MacB_PCD"/>
    <property type="match status" value="2"/>
</dbReference>
<organism evidence="10 11">
    <name type="scientific">Thalassotalea castellviae</name>
    <dbReference type="NCBI Taxonomy" id="3075612"/>
    <lineage>
        <taxon>Bacteria</taxon>
        <taxon>Pseudomonadati</taxon>
        <taxon>Pseudomonadota</taxon>
        <taxon>Gammaproteobacteria</taxon>
        <taxon>Alteromonadales</taxon>
        <taxon>Colwelliaceae</taxon>
        <taxon>Thalassotalea</taxon>
    </lineage>
</organism>
<keyword evidence="2" id="KW-1003">Cell membrane</keyword>
<evidence type="ECO:0000256" key="7">
    <source>
        <dbReference type="SAM" id="Phobius"/>
    </source>
</evidence>
<feature type="transmembrane region" description="Helical" evidence="7">
    <location>
        <begin position="373"/>
        <end position="393"/>
    </location>
</feature>
<sequence>MSMFIDIKYAVRLLFQSPKFTAMTIGVLIGGLSISLFTFSFLYSTIYKPLPIPEGTTAKSVTVYHNERFRHITGYEFENVKNDLSSFDEFGIYENANIRVSVEQSGKNYSGSYIRPGFLEFSRVLPIQGRVIQDSDLLEGAKPVALISYELWQADHQGSNDILEKTMVINGQITEIIGVMPKAYRFPHSSQIWLPLTNEYFNDDPEKSTSYFAYARLKQGVEIAQAEQELGQAINQIYQENVKLYGLPELNKTVQLMTFQMAQTGNDGNIVFAFLMLISWLILLLACINVGNLLFARTIERQKETAIRAALGAKTKRLVSQLMWEGTLITCLGALLSVLLVAAVLDYTEVVLSSWLPNGGAFWWHYGMDSETLAMAILFTLVTILLSTFLPAWRSANQDINLVLRDGTRGAQSKKSGRFSRILVTTQVFLVAVLMLIGSISAFIAHKFINMEMGDNYQDVMTARFTIPELKYTDQPQQLALLSELIERLKSHPQVVDVITHNWMGSSAISLDGHEYQSEEEKPKVDTISVIGDSATVGISLKAGRQFTHNDKLGQQKVAIISQSMANRYWPGESPLEKSLLITVNDKDEKVVIVGVVSNRMNASKMFGKRDSADEIYLSGLQFSDASQILFYRVHPDTKDRGEIFYQAMFQTDRNIELDYEVQPSDKNRNMMRDSMRLMSNITFGTGFFALLLAMVGIYGLTANAVAQRTHEVGIRRAVGASDKSIIQMFLKQGAKQLLIGLGLAMVLFYLLAFGFHKFTEGIFPITIYFMQAVVVAVGLSLVVMFATYLPTRRAVKMEPSLALRYE</sequence>
<dbReference type="InterPro" id="IPR003838">
    <property type="entry name" value="ABC3_permease_C"/>
</dbReference>
<feature type="domain" description="ABC3 transporter permease C-terminal" evidence="8">
    <location>
        <begin position="687"/>
        <end position="800"/>
    </location>
</feature>
<dbReference type="EMBL" id="JAVRIF010000011">
    <property type="protein sequence ID" value="MDT0605081.1"/>
    <property type="molecule type" value="Genomic_DNA"/>
</dbReference>
<evidence type="ECO:0000256" key="3">
    <source>
        <dbReference type="ARBA" id="ARBA00022692"/>
    </source>
</evidence>
<comment type="subcellular location">
    <subcellularLocation>
        <location evidence="1">Cell membrane</location>
        <topology evidence="1">Multi-pass membrane protein</topology>
    </subcellularLocation>
</comment>
<dbReference type="RefSeq" id="WP_311584237.1">
    <property type="nucleotide sequence ID" value="NZ_JAVRIF010000011.1"/>
</dbReference>
<reference evidence="10 11" key="1">
    <citation type="submission" date="2023-09" db="EMBL/GenBank/DDBJ databases">
        <authorList>
            <person name="Rey-Velasco X."/>
        </authorList>
    </citation>
    <scope>NUCLEOTIDE SEQUENCE [LARGE SCALE GENOMIC DNA]</scope>
    <source>
        <strain evidence="10 11">W431</strain>
    </source>
</reference>
<feature type="domain" description="ABC3 transporter permease C-terminal" evidence="8">
    <location>
        <begin position="277"/>
        <end position="399"/>
    </location>
</feature>